<evidence type="ECO:0000259" key="1">
    <source>
        <dbReference type="Pfam" id="PF20720"/>
    </source>
</evidence>
<dbReference type="HOGENOM" id="CLU_019601_0_0_9"/>
<protein>
    <submittedName>
        <fullName evidence="2">Restriction endonuclease</fullName>
    </submittedName>
</protein>
<dbReference type="Proteomes" id="UP000011728">
    <property type="component" value="Chromosome"/>
</dbReference>
<dbReference type="KEGG" id="csr:Cspa_c10070"/>
<reference evidence="2 3" key="1">
    <citation type="submission" date="2013-02" db="EMBL/GenBank/DDBJ databases">
        <title>Genome sequence of Clostridium saccharoperbutylacetonicum N1-4(HMT).</title>
        <authorList>
            <person name="Poehlein A."/>
            <person name="Daniel R."/>
        </authorList>
    </citation>
    <scope>NUCLEOTIDE SEQUENCE [LARGE SCALE GENOMIC DNA]</scope>
    <source>
        <strain evidence="3">N1-4(HMT)</strain>
    </source>
</reference>
<dbReference type="EMBL" id="CP004121">
    <property type="protein sequence ID" value="AGF54783.1"/>
    <property type="molecule type" value="Genomic_DNA"/>
</dbReference>
<dbReference type="InterPro" id="IPR027417">
    <property type="entry name" value="P-loop_NTPase"/>
</dbReference>
<keyword evidence="2" id="KW-0378">Hydrolase</keyword>
<evidence type="ECO:0000313" key="3">
    <source>
        <dbReference type="Proteomes" id="UP000011728"/>
    </source>
</evidence>
<dbReference type="eggNOG" id="COG1787">
    <property type="taxonomic scope" value="Bacteria"/>
</dbReference>
<dbReference type="CDD" id="cd01983">
    <property type="entry name" value="SIMIBI"/>
    <property type="match status" value="1"/>
</dbReference>
<dbReference type="AlphaFoldDB" id="M1MEJ9"/>
<dbReference type="PATRIC" id="fig|931276.5.peg.963"/>
<dbReference type="Pfam" id="PF20720">
    <property type="entry name" value="nSTAND3"/>
    <property type="match status" value="1"/>
</dbReference>
<dbReference type="RefSeq" id="WP_015391108.1">
    <property type="nucleotide sequence ID" value="NC_020291.1"/>
</dbReference>
<gene>
    <name evidence="2" type="ORF">Cspa_c10070</name>
</gene>
<accession>M1MEJ9</accession>
<organism evidence="2 3">
    <name type="scientific">Clostridium saccharoperbutylacetonicum N1-4(HMT)</name>
    <dbReference type="NCBI Taxonomy" id="931276"/>
    <lineage>
        <taxon>Bacteria</taxon>
        <taxon>Bacillati</taxon>
        <taxon>Bacillota</taxon>
        <taxon>Clostridia</taxon>
        <taxon>Eubacteriales</taxon>
        <taxon>Clostridiaceae</taxon>
        <taxon>Clostridium</taxon>
    </lineage>
</organism>
<proteinExistence type="predicted"/>
<evidence type="ECO:0000313" key="2">
    <source>
        <dbReference type="EMBL" id="AGF54783.1"/>
    </source>
</evidence>
<name>M1MEJ9_9CLOT</name>
<sequence>MFNYSNLDDIELEELCKDVMERMLNIKFRSFRAGVDGGIDLKDYDSENNIIVQVKHYINSTVPMLKSSLKKEVEKVDKLNPNEYYVCCTKELGPNDIKDIYNLFKKYMDSEKNIITLKEIDDLLREERNIDIVRKHYKLWLYSSNILSEINNQNTFIDCETLLSDINNESKYYVRTQAYDIGIDILEKFGSLILAGSPGVGKTTISKMIILYYATLGYRVRYTTNGDIDNIKKSLSVDRELNEIILLDDCLGQYYFKIKESQQRELIDIIKYVNNNKSKKIILNSRITILNQAQKKSQEFENFVINKKVRIHVMDMDNISLVEKARILYNHLYFNNVSKEYYDSIKNNKNYNRIISHRNYNPRIIEYVTQKERYKNIEPSEYFDFILSYLDNPQEIWRIEYEERIDKIDRLFMLTLFSLTDTTISESVIEECFNKRILESAIDTTVNNFKDTIIRLNKSMIKIIDNNGTREISVLNPSVNDYLKSIFYENSAELERIRESIVYFDQIKRCYSKDSFDEAIKERIDNNRFLCLKINKLSNMNIVNIQTLWIYYICKYKILDEKHKQYIHNYIENIDNESFKDDENIRKRLFIYNFLEEPFFNFYNIDQYVIKKEFITKIYYSVDLEDLVSLVNGLYDRANNEFLYDFYDISVSCIQEEFENYIDKFNISNFIGDLDFNRYSNGNYYDEFELDEDGIYSDVKDAIIAELEEIIENIKYNVIRDIEMVYINNINFDEYNLKEHVLDAIELKKGERDYDDDYEYERYREDRLIGTNYNNEIENIFNRDFNL</sequence>
<dbReference type="Gene3D" id="3.40.50.300">
    <property type="entry name" value="P-loop containing nucleotide triphosphate hydrolases"/>
    <property type="match status" value="1"/>
</dbReference>
<keyword evidence="2" id="KW-0255">Endonuclease</keyword>
<keyword evidence="3" id="KW-1185">Reference proteome</keyword>
<dbReference type="SUPFAM" id="SSF52540">
    <property type="entry name" value="P-loop containing nucleoside triphosphate hydrolases"/>
    <property type="match status" value="2"/>
</dbReference>
<feature type="domain" description="Novel STAND NTPase 3" evidence="1">
    <location>
        <begin position="173"/>
        <end position="334"/>
    </location>
</feature>
<keyword evidence="2" id="KW-0540">Nuclease</keyword>
<dbReference type="InterPro" id="IPR049050">
    <property type="entry name" value="nSTAND3"/>
</dbReference>
<dbReference type="GO" id="GO:0004519">
    <property type="term" value="F:endonuclease activity"/>
    <property type="evidence" value="ECO:0007669"/>
    <property type="project" value="UniProtKB-KW"/>
</dbReference>